<evidence type="ECO:0000256" key="1">
    <source>
        <dbReference type="SAM" id="SignalP"/>
    </source>
</evidence>
<keyword evidence="3" id="KW-1185">Reference proteome</keyword>
<dbReference type="Gene3D" id="3.40.190.10">
    <property type="entry name" value="Periplasmic binding protein-like II"/>
    <property type="match status" value="1"/>
</dbReference>
<dbReference type="CDD" id="cd13585">
    <property type="entry name" value="PBP2_TMBP_like"/>
    <property type="match status" value="1"/>
</dbReference>
<proteinExistence type="predicted"/>
<feature type="signal peptide" evidence="1">
    <location>
        <begin position="1"/>
        <end position="27"/>
    </location>
</feature>
<dbReference type="PANTHER" id="PTHR43649">
    <property type="entry name" value="ARABINOSE-BINDING PROTEIN-RELATED"/>
    <property type="match status" value="1"/>
</dbReference>
<reference evidence="3" key="1">
    <citation type="journal article" date="2019" name="Int. J. Syst. Evol. Microbiol.">
        <title>The Global Catalogue of Microorganisms (GCM) 10K type strain sequencing project: providing services to taxonomists for standard genome sequencing and annotation.</title>
        <authorList>
            <consortium name="The Broad Institute Genomics Platform"/>
            <consortium name="The Broad Institute Genome Sequencing Center for Infectious Disease"/>
            <person name="Wu L."/>
            <person name="Ma J."/>
        </authorList>
    </citation>
    <scope>NUCLEOTIDE SEQUENCE [LARGE SCALE GENOMIC DNA]</scope>
    <source>
        <strain evidence="3">JCM 18298</strain>
    </source>
</reference>
<keyword evidence="1" id="KW-0732">Signal</keyword>
<gene>
    <name evidence="2" type="ORF">GCM10023318_02930</name>
</gene>
<sequence length="446" mass="48486">MLQPRPPAARISRRSLLGSALAAPLLAAPLASTTACSTDDDALTFFFQARPEEAKVRLKIIDEFQKLHPDIKIRTILSGPDPLQQMMTYCAGGKCPDVLMAWEMLYASLADRGVLLDLNTLLDKEPQYAASLRADSYPAMYDTFAYHGGQYALPEQWSGVFLYYNRAMFDEVGITPPTHWDDAWSYAEFLDAAKALTRREPSGRTKVWGFADPWVPYYSAACFALNNGVEWFTPSVDPVKTNSDDPRFVEAFEFYADLAVRHRVAPQVGDQMSVSANDMFQGGRAAMALGGHWLYSEFTGIDEVPLDVTVLPVGPHGGPGAVTDVGSTGLSIAADSPRIEQAWEFVKFATGPVGQEIIAASGLFVPVLKSAMNSPGFAEAHPDVENMSVFTEGPDHSRPLAITPSWGKIKALAERSTNRVFRGADSADSLAGQFTADVNGVLEATS</sequence>
<comment type="caution">
    <text evidence="2">The sequence shown here is derived from an EMBL/GenBank/DDBJ whole genome shotgun (WGS) entry which is preliminary data.</text>
</comment>
<dbReference type="InterPro" id="IPR050490">
    <property type="entry name" value="Bact_solute-bd_prot1"/>
</dbReference>
<evidence type="ECO:0000313" key="2">
    <source>
        <dbReference type="EMBL" id="GAA5042524.1"/>
    </source>
</evidence>
<feature type="chain" id="PRO_5046419877" evidence="1">
    <location>
        <begin position="28"/>
        <end position="446"/>
    </location>
</feature>
<dbReference type="SUPFAM" id="SSF53850">
    <property type="entry name" value="Periplasmic binding protein-like II"/>
    <property type="match status" value="1"/>
</dbReference>
<dbReference type="InterPro" id="IPR006059">
    <property type="entry name" value="SBP"/>
</dbReference>
<evidence type="ECO:0000313" key="3">
    <source>
        <dbReference type="Proteomes" id="UP001500603"/>
    </source>
</evidence>
<dbReference type="Proteomes" id="UP001500603">
    <property type="component" value="Unassembled WGS sequence"/>
</dbReference>
<dbReference type="EMBL" id="BAABJM010000001">
    <property type="protein sequence ID" value="GAA5042524.1"/>
    <property type="molecule type" value="Genomic_DNA"/>
</dbReference>
<dbReference type="PANTHER" id="PTHR43649:SF30">
    <property type="entry name" value="ABC TRANSPORTER SUBSTRATE-BINDING PROTEIN"/>
    <property type="match status" value="1"/>
</dbReference>
<dbReference type="Pfam" id="PF01547">
    <property type="entry name" value="SBP_bac_1"/>
    <property type="match status" value="1"/>
</dbReference>
<dbReference type="RefSeq" id="WP_345493135.1">
    <property type="nucleotide sequence ID" value="NZ_BAABJM010000001.1"/>
</dbReference>
<organism evidence="2 3">
    <name type="scientific">Nocardia callitridis</name>
    <dbReference type="NCBI Taxonomy" id="648753"/>
    <lineage>
        <taxon>Bacteria</taxon>
        <taxon>Bacillati</taxon>
        <taxon>Actinomycetota</taxon>
        <taxon>Actinomycetes</taxon>
        <taxon>Mycobacteriales</taxon>
        <taxon>Nocardiaceae</taxon>
        <taxon>Nocardia</taxon>
    </lineage>
</organism>
<name>A0ABP9JRQ6_9NOCA</name>
<protein>
    <submittedName>
        <fullName evidence="2">Sugar ABC transporter substrate-binding protein</fullName>
    </submittedName>
</protein>
<accession>A0ABP9JRQ6</accession>